<name>A0A7C2K0Q4_9PLAN</name>
<comment type="function">
    <text evidence="3">Flagellin is the subunit protein which polymerizes to form the filaments of bacterial flagella.</text>
</comment>
<organism evidence="6">
    <name type="scientific">Schlesneria paludicola</name>
    <dbReference type="NCBI Taxonomy" id="360056"/>
    <lineage>
        <taxon>Bacteria</taxon>
        <taxon>Pseudomonadati</taxon>
        <taxon>Planctomycetota</taxon>
        <taxon>Planctomycetia</taxon>
        <taxon>Planctomycetales</taxon>
        <taxon>Planctomycetaceae</taxon>
        <taxon>Schlesneria</taxon>
    </lineage>
</organism>
<protein>
    <recommendedName>
        <fullName evidence="3">Flagellin</fullName>
    </recommendedName>
</protein>
<dbReference type="PANTHER" id="PTHR42792">
    <property type="entry name" value="FLAGELLIN"/>
    <property type="match status" value="1"/>
</dbReference>
<dbReference type="Pfam" id="PF00669">
    <property type="entry name" value="Flagellin_N"/>
    <property type="match status" value="1"/>
</dbReference>
<keyword evidence="2 3" id="KW-0975">Bacterial flagellum</keyword>
<dbReference type="InterPro" id="IPR046358">
    <property type="entry name" value="Flagellin_C"/>
</dbReference>
<dbReference type="InterPro" id="IPR001492">
    <property type="entry name" value="Flagellin"/>
</dbReference>
<comment type="subcellular location">
    <subcellularLocation>
        <location evidence="3">Secreted</location>
    </subcellularLocation>
    <subcellularLocation>
        <location evidence="3">Bacterial flagellum</location>
    </subcellularLocation>
</comment>
<dbReference type="EMBL" id="DSOK01000302">
    <property type="protein sequence ID" value="HEN15939.1"/>
    <property type="molecule type" value="Genomic_DNA"/>
</dbReference>
<comment type="caution">
    <text evidence="6">The sequence shown here is derived from an EMBL/GenBank/DDBJ whole genome shotgun (WGS) entry which is preliminary data.</text>
</comment>
<dbReference type="SUPFAM" id="SSF64518">
    <property type="entry name" value="Phase 1 flagellin"/>
    <property type="match status" value="1"/>
</dbReference>
<reference evidence="6" key="1">
    <citation type="journal article" date="2020" name="mSystems">
        <title>Genome- and Community-Level Interaction Insights into Carbon Utilization and Element Cycling Functions of Hydrothermarchaeota in Hydrothermal Sediment.</title>
        <authorList>
            <person name="Zhou Z."/>
            <person name="Liu Y."/>
            <person name="Xu W."/>
            <person name="Pan J."/>
            <person name="Luo Z.H."/>
            <person name="Li M."/>
        </authorList>
    </citation>
    <scope>NUCLEOTIDE SEQUENCE [LARGE SCALE GENOMIC DNA]</scope>
    <source>
        <strain evidence="6">SpSt-339</strain>
    </source>
</reference>
<keyword evidence="3" id="KW-0964">Secreted</keyword>
<dbReference type="InterPro" id="IPR001029">
    <property type="entry name" value="Flagellin_N"/>
</dbReference>
<evidence type="ECO:0000313" key="6">
    <source>
        <dbReference type="EMBL" id="HEN15939.1"/>
    </source>
</evidence>
<gene>
    <name evidence="6" type="ORF">ENQ76_10790</name>
</gene>
<dbReference type="GO" id="GO:0009288">
    <property type="term" value="C:bacterial-type flagellum"/>
    <property type="evidence" value="ECO:0007669"/>
    <property type="project" value="UniProtKB-SubCell"/>
</dbReference>
<evidence type="ECO:0000256" key="2">
    <source>
        <dbReference type="ARBA" id="ARBA00023143"/>
    </source>
</evidence>
<dbReference type="Pfam" id="PF00700">
    <property type="entry name" value="Flagellin_C"/>
    <property type="match status" value="1"/>
</dbReference>
<dbReference type="PANTHER" id="PTHR42792:SF1">
    <property type="entry name" value="FLAGELLAR HOOK-ASSOCIATED PROTEIN 3"/>
    <property type="match status" value="1"/>
</dbReference>
<evidence type="ECO:0000256" key="1">
    <source>
        <dbReference type="ARBA" id="ARBA00005709"/>
    </source>
</evidence>
<evidence type="ECO:0000256" key="3">
    <source>
        <dbReference type="RuleBase" id="RU362073"/>
    </source>
</evidence>
<proteinExistence type="inferred from homology"/>
<dbReference type="GO" id="GO:0005198">
    <property type="term" value="F:structural molecule activity"/>
    <property type="evidence" value="ECO:0007669"/>
    <property type="project" value="UniProtKB-UniRule"/>
</dbReference>
<dbReference type="Gene3D" id="1.20.1330.10">
    <property type="entry name" value="f41 fragment of flagellin, N-terminal domain"/>
    <property type="match status" value="2"/>
</dbReference>
<feature type="domain" description="Flagellin C-terminal" evidence="5">
    <location>
        <begin position="560"/>
        <end position="637"/>
    </location>
</feature>
<evidence type="ECO:0000259" key="4">
    <source>
        <dbReference type="Pfam" id="PF00669"/>
    </source>
</evidence>
<comment type="similarity">
    <text evidence="1 3">Belongs to the bacterial flagellin family.</text>
</comment>
<dbReference type="GO" id="GO:0005576">
    <property type="term" value="C:extracellular region"/>
    <property type="evidence" value="ECO:0007669"/>
    <property type="project" value="UniProtKB-SubCell"/>
</dbReference>
<sequence>MRTHTFTLSRVPNSLSMLRTVQAVSRSQTRLNRVQTQLATGQRFVLPSESPTAATQSIALQKLDERALAFQGSLQTNLGYLAVADQSLATISDALNQARGLLQAGLGDQVTDEERQALALEVGALTRTIIQAANTTYNGRALFAGSESTAAPFEAVAGGFIRYNGNAQSLSGLADFATLVDSGVDGVSGLQAVSSPVSSDLNPVLSLDTRLDQLHRGLGTELGSLRVILDDGVNDVRRTIDLTGAETLQDVKLRIEQAFAADPITVTVDIDPGTQSGLRLTPSAGTVEVRDLESSNTAQQLGIRSGPAAVLTGSDLDPALSLFTPVAALNGGLGIGATAGTGLRIENGGQVSIVDLDGAVTVQDVLNRIREADPNVIADISADGRGIVVSTRLSGADFSIGENGGTDAAGLGLRTFTASTRLDDLNLGTGVPRDDPSPLTILRRDGSTATVDLSQAMTVQDVLDAINAVDPGNLVAGLNAVGNGISLQDNSGVGPLTVVENNWSLDLGLSGTDDNGPAGVLAGRDVNPQQALGGFNALARLEVAIRNRDVASLERLAGELEAAYTHVNVVRGELGNHQRQLEAIDNTLADRHVQIKERLSRFLDVDLAETITEFTAQQQALQAYLQIAAETLQLSILPFL</sequence>
<dbReference type="AlphaFoldDB" id="A0A7C2K0Q4"/>
<accession>A0A7C2K0Q4</accession>
<feature type="domain" description="Flagellin N-terminal" evidence="4">
    <location>
        <begin position="17"/>
        <end position="146"/>
    </location>
</feature>
<evidence type="ECO:0000259" key="5">
    <source>
        <dbReference type="Pfam" id="PF00700"/>
    </source>
</evidence>